<keyword evidence="3" id="KW-1185">Reference proteome</keyword>
<comment type="caution">
    <text evidence="2">The sequence shown here is derived from an EMBL/GenBank/DDBJ whole genome shotgun (WGS) entry which is preliminary data.</text>
</comment>
<accession>A0AAU9M8M7</accession>
<evidence type="ECO:0000256" key="1">
    <source>
        <dbReference type="SAM" id="MobiDB-lite"/>
    </source>
</evidence>
<evidence type="ECO:0000313" key="3">
    <source>
        <dbReference type="Proteomes" id="UP001157418"/>
    </source>
</evidence>
<reference evidence="2 3" key="1">
    <citation type="submission" date="2022-01" db="EMBL/GenBank/DDBJ databases">
        <authorList>
            <person name="Xiong W."/>
            <person name="Schranz E."/>
        </authorList>
    </citation>
    <scope>NUCLEOTIDE SEQUENCE [LARGE SCALE GENOMIC DNA]</scope>
</reference>
<feature type="compositionally biased region" description="Polar residues" evidence="1">
    <location>
        <begin position="1"/>
        <end position="10"/>
    </location>
</feature>
<dbReference type="AlphaFoldDB" id="A0AAU9M8M7"/>
<dbReference type="Proteomes" id="UP001157418">
    <property type="component" value="Unassembled WGS sequence"/>
</dbReference>
<sequence>MFWLTSYTHTSDAHTLHSSAGATPARQPQSNLSSKFKGQQQLISHQGLNFIIKCGLCVQDVINGDLCEQFPTLPLDI</sequence>
<gene>
    <name evidence="2" type="ORF">LVIROSA_LOCUS9236</name>
</gene>
<organism evidence="2 3">
    <name type="scientific">Lactuca virosa</name>
    <dbReference type="NCBI Taxonomy" id="75947"/>
    <lineage>
        <taxon>Eukaryota</taxon>
        <taxon>Viridiplantae</taxon>
        <taxon>Streptophyta</taxon>
        <taxon>Embryophyta</taxon>
        <taxon>Tracheophyta</taxon>
        <taxon>Spermatophyta</taxon>
        <taxon>Magnoliopsida</taxon>
        <taxon>eudicotyledons</taxon>
        <taxon>Gunneridae</taxon>
        <taxon>Pentapetalae</taxon>
        <taxon>asterids</taxon>
        <taxon>campanulids</taxon>
        <taxon>Asterales</taxon>
        <taxon>Asteraceae</taxon>
        <taxon>Cichorioideae</taxon>
        <taxon>Cichorieae</taxon>
        <taxon>Lactucinae</taxon>
        <taxon>Lactuca</taxon>
    </lineage>
</organism>
<feature type="compositionally biased region" description="Polar residues" evidence="1">
    <location>
        <begin position="16"/>
        <end position="31"/>
    </location>
</feature>
<protein>
    <recommendedName>
        <fullName evidence="4">Chlorophyll a-b binding protein, chloroplastic</fullName>
    </recommendedName>
</protein>
<dbReference type="EMBL" id="CAKMRJ010001112">
    <property type="protein sequence ID" value="CAH1421861.1"/>
    <property type="molecule type" value="Genomic_DNA"/>
</dbReference>
<proteinExistence type="predicted"/>
<feature type="region of interest" description="Disordered" evidence="1">
    <location>
        <begin position="1"/>
        <end position="31"/>
    </location>
</feature>
<evidence type="ECO:0008006" key="4">
    <source>
        <dbReference type="Google" id="ProtNLM"/>
    </source>
</evidence>
<evidence type="ECO:0000313" key="2">
    <source>
        <dbReference type="EMBL" id="CAH1421861.1"/>
    </source>
</evidence>
<name>A0AAU9M8M7_9ASTR</name>